<dbReference type="PANTHER" id="PTHR43335:SF2">
    <property type="entry name" value="ABC TRANSPORTER, ATP-BINDING PROTEIN"/>
    <property type="match status" value="1"/>
</dbReference>
<dbReference type="InterPro" id="IPR017871">
    <property type="entry name" value="ABC_transporter-like_CS"/>
</dbReference>
<dbReference type="InterPro" id="IPR003439">
    <property type="entry name" value="ABC_transporter-like_ATP-bd"/>
</dbReference>
<comment type="similarity">
    <text evidence="1">Belongs to the ABC transporter superfamily.</text>
</comment>
<dbReference type="STRING" id="1830138.SAMN05443507_12018"/>
<accession>A0A1M6UKV8</accession>
<evidence type="ECO:0000259" key="5">
    <source>
        <dbReference type="PROSITE" id="PS50893"/>
    </source>
</evidence>
<proteinExistence type="inferred from homology"/>
<dbReference type="InterPro" id="IPR003593">
    <property type="entry name" value="AAA+_ATPase"/>
</dbReference>
<dbReference type="GO" id="GO:0016887">
    <property type="term" value="F:ATP hydrolysis activity"/>
    <property type="evidence" value="ECO:0007669"/>
    <property type="project" value="InterPro"/>
</dbReference>
<dbReference type="SMART" id="SM00382">
    <property type="entry name" value="AAA"/>
    <property type="match status" value="1"/>
</dbReference>
<evidence type="ECO:0000256" key="1">
    <source>
        <dbReference type="ARBA" id="ARBA00005417"/>
    </source>
</evidence>
<dbReference type="GO" id="GO:0005524">
    <property type="term" value="F:ATP binding"/>
    <property type="evidence" value="ECO:0007669"/>
    <property type="project" value="UniProtKB-KW"/>
</dbReference>
<dbReference type="CDD" id="cd03264">
    <property type="entry name" value="ABC_drug_resistance_like"/>
    <property type="match status" value="1"/>
</dbReference>
<reference evidence="7" key="1">
    <citation type="submission" date="2016-11" db="EMBL/GenBank/DDBJ databases">
        <authorList>
            <person name="Varghese N."/>
            <person name="Submissions S."/>
        </authorList>
    </citation>
    <scope>NUCLEOTIDE SEQUENCE [LARGE SCALE GENOMIC DNA]</scope>
    <source>
        <strain evidence="7">USBA-503</strain>
    </source>
</reference>
<protein>
    <submittedName>
        <fullName evidence="6">ABC-type multidrug transport system, ATPase component</fullName>
    </submittedName>
</protein>
<dbReference type="OrthoDB" id="2290519at2"/>
<dbReference type="InterPro" id="IPR027417">
    <property type="entry name" value="P-loop_NTPase"/>
</dbReference>
<keyword evidence="7" id="KW-1185">Reference proteome</keyword>
<name>A0A1M6UKV8_9BACL</name>
<organism evidence="6 7">
    <name type="scientific">Alicyclobacillus tolerans</name>
    <dbReference type="NCBI Taxonomy" id="90970"/>
    <lineage>
        <taxon>Bacteria</taxon>
        <taxon>Bacillati</taxon>
        <taxon>Bacillota</taxon>
        <taxon>Bacilli</taxon>
        <taxon>Bacillales</taxon>
        <taxon>Alicyclobacillaceae</taxon>
        <taxon>Alicyclobacillus</taxon>
    </lineage>
</organism>
<dbReference type="PROSITE" id="PS00211">
    <property type="entry name" value="ABC_TRANSPORTER_1"/>
    <property type="match status" value="1"/>
</dbReference>
<evidence type="ECO:0000256" key="3">
    <source>
        <dbReference type="ARBA" id="ARBA00022741"/>
    </source>
</evidence>
<evidence type="ECO:0000313" key="7">
    <source>
        <dbReference type="Proteomes" id="UP000184016"/>
    </source>
</evidence>
<keyword evidence="3" id="KW-0547">Nucleotide-binding</keyword>
<dbReference type="Proteomes" id="UP000184016">
    <property type="component" value="Unassembled WGS sequence"/>
</dbReference>
<dbReference type="PROSITE" id="PS50893">
    <property type="entry name" value="ABC_TRANSPORTER_2"/>
    <property type="match status" value="1"/>
</dbReference>
<dbReference type="Gene3D" id="3.40.50.300">
    <property type="entry name" value="P-loop containing nucleotide triphosphate hydrolases"/>
    <property type="match status" value="1"/>
</dbReference>
<dbReference type="PANTHER" id="PTHR43335">
    <property type="entry name" value="ABC TRANSPORTER, ATP-BINDING PROTEIN"/>
    <property type="match status" value="1"/>
</dbReference>
<dbReference type="AlphaFoldDB" id="A0A1M6UKV8"/>
<sequence>MKLQIEQVSKTYKGEQALSNFTVELTEGVHALLGPNGAGKSTLLKIIAGVLNPSSGHVFVDGEDTIRMGERYRELLGYLPQHFGLYKNFTAERFLLYIAALKGLDKRTASQKVTEVLQEVNLEDVRHTQLRKFSGGMKQRMGIAQALLNDPKILIVDEPTAGLDPKERIRFRNVLASLAGNRIVLFSTHIISDVEYVAQDILLVKDGHLVGYGAPESLLSQMQGHVWQVSCSQNEVAKYQGSFQIANMCRIKDRIELRIIAGDKPVPHAVAVNPTLEDLYLFQFGEEAVSDGTSVNHAI</sequence>
<dbReference type="RefSeq" id="WP_072874704.1">
    <property type="nucleotide sequence ID" value="NZ_FRAF01000020.1"/>
</dbReference>
<feature type="domain" description="ABC transporter" evidence="5">
    <location>
        <begin position="3"/>
        <end position="231"/>
    </location>
</feature>
<dbReference type="SUPFAM" id="SSF52540">
    <property type="entry name" value="P-loop containing nucleoside triphosphate hydrolases"/>
    <property type="match status" value="1"/>
</dbReference>
<evidence type="ECO:0000256" key="4">
    <source>
        <dbReference type="ARBA" id="ARBA00022840"/>
    </source>
</evidence>
<keyword evidence="4" id="KW-0067">ATP-binding</keyword>
<keyword evidence="2" id="KW-0813">Transport</keyword>
<evidence type="ECO:0000313" key="6">
    <source>
        <dbReference type="EMBL" id="SHK69773.1"/>
    </source>
</evidence>
<evidence type="ECO:0000256" key="2">
    <source>
        <dbReference type="ARBA" id="ARBA00022448"/>
    </source>
</evidence>
<dbReference type="EMBL" id="FRAF01000020">
    <property type="protein sequence ID" value="SHK69773.1"/>
    <property type="molecule type" value="Genomic_DNA"/>
</dbReference>
<dbReference type="Pfam" id="PF00005">
    <property type="entry name" value="ABC_tran"/>
    <property type="match status" value="1"/>
</dbReference>
<gene>
    <name evidence="6" type="ORF">SAMN05443507_12018</name>
</gene>